<dbReference type="AlphaFoldDB" id="A0A109JG25"/>
<comment type="caution">
    <text evidence="1">The sequence shown here is derived from an EMBL/GenBank/DDBJ whole genome shotgun (WGS) entry which is preliminary data.</text>
</comment>
<keyword evidence="2" id="KW-1185">Reference proteome</keyword>
<organism evidence="1 2">
    <name type="scientific">Bradyrhizobium macuxiense</name>
    <dbReference type="NCBI Taxonomy" id="1755647"/>
    <lineage>
        <taxon>Bacteria</taxon>
        <taxon>Pseudomonadati</taxon>
        <taxon>Pseudomonadota</taxon>
        <taxon>Alphaproteobacteria</taxon>
        <taxon>Hyphomicrobiales</taxon>
        <taxon>Nitrobacteraceae</taxon>
        <taxon>Bradyrhizobium</taxon>
    </lineage>
</organism>
<name>A0A109JG25_9BRAD</name>
<gene>
    <name evidence="1" type="ORF">AS156_18055</name>
</gene>
<dbReference type="EMBL" id="LNCU01000107">
    <property type="protein sequence ID" value="KWV48387.1"/>
    <property type="molecule type" value="Genomic_DNA"/>
</dbReference>
<accession>A0A109JG25</accession>
<dbReference type="Proteomes" id="UP000057737">
    <property type="component" value="Unassembled WGS sequence"/>
</dbReference>
<reference evidence="1 2" key="1">
    <citation type="submission" date="2015-11" db="EMBL/GenBank/DDBJ databases">
        <title>Draft Genome Sequence of the Strain BR 10303 (Bradyrhizobium sp.) isolated from nodules of Centrolobium paraense.</title>
        <authorList>
            <person name="Zelli J.E."/>
            <person name="Simoes-Araujo J.L."/>
            <person name="Barauna A.C."/>
            <person name="Silva K."/>
        </authorList>
    </citation>
    <scope>NUCLEOTIDE SEQUENCE [LARGE SCALE GENOMIC DNA]</scope>
    <source>
        <strain evidence="1 2">BR 10303</strain>
    </source>
</reference>
<evidence type="ECO:0000313" key="1">
    <source>
        <dbReference type="EMBL" id="KWV48387.1"/>
    </source>
</evidence>
<protein>
    <submittedName>
        <fullName evidence="1">Uncharacterized protein</fullName>
    </submittedName>
</protein>
<evidence type="ECO:0000313" key="2">
    <source>
        <dbReference type="Proteomes" id="UP000057737"/>
    </source>
</evidence>
<sequence length="76" mass="8039">MVGNFQASKNEENVVTQVFHAVTGISMQSIAERGILGGDNSVARTTLEPVVGGRDGAIQRGIGDVARALNPGNWRF</sequence>
<proteinExistence type="predicted"/>